<keyword evidence="5" id="KW-0175">Coiled coil</keyword>
<gene>
    <name evidence="6" type="ORF">EZS28_020713</name>
</gene>
<accession>A0A5J4VMM2</accession>
<dbReference type="GO" id="GO:0005814">
    <property type="term" value="C:centriole"/>
    <property type="evidence" value="ECO:0007669"/>
    <property type="project" value="UniProtKB-SubCell"/>
</dbReference>
<evidence type="ECO:0000256" key="4">
    <source>
        <dbReference type="ARBA" id="ARBA00038123"/>
    </source>
</evidence>
<evidence type="ECO:0000256" key="1">
    <source>
        <dbReference type="ARBA" id="ARBA00004114"/>
    </source>
</evidence>
<dbReference type="Proteomes" id="UP000324800">
    <property type="component" value="Unassembled WGS sequence"/>
</dbReference>
<dbReference type="InterPro" id="IPR051877">
    <property type="entry name" value="Centriole_BasalBody_StrucProt"/>
</dbReference>
<organism evidence="6 7">
    <name type="scientific">Streblomastix strix</name>
    <dbReference type="NCBI Taxonomy" id="222440"/>
    <lineage>
        <taxon>Eukaryota</taxon>
        <taxon>Metamonada</taxon>
        <taxon>Preaxostyla</taxon>
        <taxon>Oxymonadida</taxon>
        <taxon>Streblomastigidae</taxon>
        <taxon>Streblomastix</taxon>
    </lineage>
</organism>
<evidence type="ECO:0000313" key="7">
    <source>
        <dbReference type="Proteomes" id="UP000324800"/>
    </source>
</evidence>
<dbReference type="EMBL" id="SNRW01006088">
    <property type="protein sequence ID" value="KAA6383760.1"/>
    <property type="molecule type" value="Genomic_DNA"/>
</dbReference>
<name>A0A5J4VMM2_9EUKA</name>
<keyword evidence="3" id="KW-0206">Cytoskeleton</keyword>
<dbReference type="PANTHER" id="PTHR20544">
    <property type="entry name" value="CENTROSOMAL PROTEIN CEP135"/>
    <property type="match status" value="1"/>
</dbReference>
<proteinExistence type="inferred from homology"/>
<protein>
    <submittedName>
        <fullName evidence="6">Uncharacterized protein</fullName>
    </submittedName>
</protein>
<evidence type="ECO:0000256" key="3">
    <source>
        <dbReference type="ARBA" id="ARBA00023212"/>
    </source>
</evidence>
<reference evidence="6 7" key="1">
    <citation type="submission" date="2019-03" db="EMBL/GenBank/DDBJ databases">
        <title>Single cell metagenomics reveals metabolic interactions within the superorganism composed of flagellate Streblomastix strix and complex community of Bacteroidetes bacteria on its surface.</title>
        <authorList>
            <person name="Treitli S.C."/>
            <person name="Kolisko M."/>
            <person name="Husnik F."/>
            <person name="Keeling P."/>
            <person name="Hampl V."/>
        </authorList>
    </citation>
    <scope>NUCLEOTIDE SEQUENCE [LARGE SCALE GENOMIC DNA]</scope>
    <source>
        <strain evidence="6">ST1C</strain>
    </source>
</reference>
<dbReference type="OrthoDB" id="10254663at2759"/>
<feature type="non-terminal residue" evidence="6">
    <location>
        <position position="98"/>
    </location>
</feature>
<comment type="subcellular location">
    <subcellularLocation>
        <location evidence="1">Cytoplasm</location>
        <location evidence="1">Cytoskeleton</location>
        <location evidence="1">Microtubule organizing center</location>
        <location evidence="1">Centrosome</location>
        <location evidence="1">Centriole</location>
    </subcellularLocation>
</comment>
<evidence type="ECO:0000256" key="5">
    <source>
        <dbReference type="SAM" id="Coils"/>
    </source>
</evidence>
<comment type="caution">
    <text evidence="6">The sequence shown here is derived from an EMBL/GenBank/DDBJ whole genome shotgun (WGS) entry which is preliminary data.</text>
</comment>
<keyword evidence="2" id="KW-0963">Cytoplasm</keyword>
<sequence length="98" mass="11296">MDRFVALKKRLEAMRFYEPLGMESVPLVERILGELLLASETVTSLEGEVNKLRAENKTLISEKDKNRVLNECNALHQRMVTQTVQAHARERQCELSLQ</sequence>
<evidence type="ECO:0000313" key="6">
    <source>
        <dbReference type="EMBL" id="KAA6383760.1"/>
    </source>
</evidence>
<dbReference type="PANTHER" id="PTHR20544:SF0">
    <property type="entry name" value="NUCLEOPROTEIN TPR_MLP1 DOMAIN-CONTAINING PROTEIN"/>
    <property type="match status" value="1"/>
</dbReference>
<dbReference type="AlphaFoldDB" id="A0A5J4VMM2"/>
<evidence type="ECO:0000256" key="2">
    <source>
        <dbReference type="ARBA" id="ARBA00022490"/>
    </source>
</evidence>
<comment type="similarity">
    <text evidence="4">Belongs to the CEP135/TSGA10 family.</text>
</comment>
<feature type="coiled-coil region" evidence="5">
    <location>
        <begin position="35"/>
        <end position="62"/>
    </location>
</feature>